<feature type="compositionally biased region" description="Polar residues" evidence="1">
    <location>
        <begin position="173"/>
        <end position="182"/>
    </location>
</feature>
<protein>
    <submittedName>
        <fullName evidence="2">Uncharacterized protein</fullName>
    </submittedName>
</protein>
<keyword evidence="3" id="KW-1185">Reference proteome</keyword>
<evidence type="ECO:0000313" key="3">
    <source>
        <dbReference type="Proteomes" id="UP000247409"/>
    </source>
</evidence>
<dbReference type="PANTHER" id="PTHR13513:SF9">
    <property type="entry name" value="E3 UBIQUITIN-PROTEIN LIGASE UBR7-RELATED"/>
    <property type="match status" value="1"/>
</dbReference>
<dbReference type="Proteomes" id="UP000247409">
    <property type="component" value="Unassembled WGS sequence"/>
</dbReference>
<sequence length="249" mass="28678">MCEDWFHEKCFKCDGIPRSQTSPFAFEYELTCKDCVRNLPVLAEYYELLSVWKKKGSHKKYKGNSCVRPKNVSVATKAGTLDYMWYPGFRLHLCKCEECMELYEAGKASYIADKSDFVSPLTDDEDTDQVVVEEEEDDDEEYELIEVEVEEPEQPERRKVFDEGARIPRKSASGENDTQQKASGIELQRSNRDSKKPSGVQERSAIRRRITDFLKEAIQTNGGNLSQDVLLQFMTDLKAEMLVDHRGQT</sequence>
<name>A0A2V3J693_9FLOR</name>
<dbReference type="AlphaFoldDB" id="A0A2V3J693"/>
<feature type="region of interest" description="Disordered" evidence="1">
    <location>
        <begin position="150"/>
        <end position="204"/>
    </location>
</feature>
<feature type="compositionally biased region" description="Basic and acidic residues" evidence="1">
    <location>
        <begin position="154"/>
        <end position="166"/>
    </location>
</feature>
<gene>
    <name evidence="2" type="ORF">BWQ96_00106</name>
</gene>
<organism evidence="2 3">
    <name type="scientific">Gracilariopsis chorda</name>
    <dbReference type="NCBI Taxonomy" id="448386"/>
    <lineage>
        <taxon>Eukaryota</taxon>
        <taxon>Rhodophyta</taxon>
        <taxon>Florideophyceae</taxon>
        <taxon>Rhodymeniophycidae</taxon>
        <taxon>Gracilariales</taxon>
        <taxon>Gracilariaceae</taxon>
        <taxon>Gracilariopsis</taxon>
    </lineage>
</organism>
<evidence type="ECO:0000256" key="1">
    <source>
        <dbReference type="SAM" id="MobiDB-lite"/>
    </source>
</evidence>
<dbReference type="GO" id="GO:0061630">
    <property type="term" value="F:ubiquitin protein ligase activity"/>
    <property type="evidence" value="ECO:0007669"/>
    <property type="project" value="InterPro"/>
</dbReference>
<dbReference type="GO" id="GO:0005737">
    <property type="term" value="C:cytoplasm"/>
    <property type="evidence" value="ECO:0007669"/>
    <property type="project" value="TreeGrafter"/>
</dbReference>
<comment type="caution">
    <text evidence="2">The sequence shown here is derived from an EMBL/GenBank/DDBJ whole genome shotgun (WGS) entry which is preliminary data.</text>
</comment>
<dbReference type="InterPro" id="IPR040204">
    <property type="entry name" value="UBR7"/>
</dbReference>
<evidence type="ECO:0000313" key="2">
    <source>
        <dbReference type="EMBL" id="PXF49946.1"/>
    </source>
</evidence>
<proteinExistence type="predicted"/>
<dbReference type="GO" id="GO:0008270">
    <property type="term" value="F:zinc ion binding"/>
    <property type="evidence" value="ECO:0007669"/>
    <property type="project" value="InterPro"/>
</dbReference>
<dbReference type="PANTHER" id="PTHR13513">
    <property type="entry name" value="E3 UBIQUITIN-PROTEIN LIGASE UBR7"/>
    <property type="match status" value="1"/>
</dbReference>
<reference evidence="2 3" key="1">
    <citation type="journal article" date="2018" name="Mol. Biol. Evol.">
        <title>Analysis of the draft genome of the red seaweed Gracilariopsis chorda provides insights into genome size evolution in Rhodophyta.</title>
        <authorList>
            <person name="Lee J."/>
            <person name="Yang E.C."/>
            <person name="Graf L."/>
            <person name="Yang J.H."/>
            <person name="Qiu H."/>
            <person name="Zel Zion U."/>
            <person name="Chan C.X."/>
            <person name="Stephens T.G."/>
            <person name="Weber A.P.M."/>
            <person name="Boo G.H."/>
            <person name="Boo S.M."/>
            <person name="Kim K.M."/>
            <person name="Shin Y."/>
            <person name="Jung M."/>
            <person name="Lee S.J."/>
            <person name="Yim H.S."/>
            <person name="Lee J.H."/>
            <person name="Bhattacharya D."/>
            <person name="Yoon H.S."/>
        </authorList>
    </citation>
    <scope>NUCLEOTIDE SEQUENCE [LARGE SCALE GENOMIC DNA]</scope>
    <source>
        <strain evidence="2 3">SKKU-2015</strain>
        <tissue evidence="2">Whole body</tissue>
    </source>
</reference>
<dbReference type="EMBL" id="NBIV01000001">
    <property type="protein sequence ID" value="PXF49946.1"/>
    <property type="molecule type" value="Genomic_DNA"/>
</dbReference>
<dbReference type="OrthoDB" id="10262564at2759"/>
<accession>A0A2V3J693</accession>